<dbReference type="InterPro" id="IPR009009">
    <property type="entry name" value="RlpA-like_DPBB"/>
</dbReference>
<reference evidence="2 3" key="1">
    <citation type="journal article" date="2022" name="Nat. Plants">
        <title>Genomes of leafy and leafless Platanthera orchids illuminate the evolution of mycoheterotrophy.</title>
        <authorList>
            <person name="Li M.H."/>
            <person name="Liu K.W."/>
            <person name="Li Z."/>
            <person name="Lu H.C."/>
            <person name="Ye Q.L."/>
            <person name="Zhang D."/>
            <person name="Wang J.Y."/>
            <person name="Li Y.F."/>
            <person name="Zhong Z.M."/>
            <person name="Liu X."/>
            <person name="Yu X."/>
            <person name="Liu D.K."/>
            <person name="Tu X.D."/>
            <person name="Liu B."/>
            <person name="Hao Y."/>
            <person name="Liao X.Y."/>
            <person name="Jiang Y.T."/>
            <person name="Sun W.H."/>
            <person name="Chen J."/>
            <person name="Chen Y.Q."/>
            <person name="Ai Y."/>
            <person name="Zhai J.W."/>
            <person name="Wu S.S."/>
            <person name="Zhou Z."/>
            <person name="Hsiao Y.Y."/>
            <person name="Wu W.L."/>
            <person name="Chen Y.Y."/>
            <person name="Lin Y.F."/>
            <person name="Hsu J.L."/>
            <person name="Li C.Y."/>
            <person name="Wang Z.W."/>
            <person name="Zhao X."/>
            <person name="Zhong W.Y."/>
            <person name="Ma X.K."/>
            <person name="Ma L."/>
            <person name="Huang J."/>
            <person name="Chen G.Z."/>
            <person name="Huang M.Z."/>
            <person name="Huang L."/>
            <person name="Peng D.H."/>
            <person name="Luo Y.B."/>
            <person name="Zou S.Q."/>
            <person name="Chen S.P."/>
            <person name="Lan S."/>
            <person name="Tsai W.C."/>
            <person name="Van de Peer Y."/>
            <person name="Liu Z.J."/>
        </authorList>
    </citation>
    <scope>NUCLEOTIDE SEQUENCE [LARGE SCALE GENOMIC DNA]</scope>
    <source>
        <strain evidence="2">Lor287</strain>
    </source>
</reference>
<dbReference type="PROSITE" id="PS50842">
    <property type="entry name" value="EXPANSIN_EG45"/>
    <property type="match status" value="1"/>
</dbReference>
<dbReference type="GO" id="GO:0009627">
    <property type="term" value="P:systemic acquired resistance"/>
    <property type="evidence" value="ECO:0007669"/>
    <property type="project" value="InterPro"/>
</dbReference>
<evidence type="ECO:0000259" key="1">
    <source>
        <dbReference type="PROSITE" id="PS50842"/>
    </source>
</evidence>
<protein>
    <recommendedName>
        <fullName evidence="1">Expansin-like EG45 domain-containing protein</fullName>
    </recommendedName>
</protein>
<evidence type="ECO:0000313" key="3">
    <source>
        <dbReference type="Proteomes" id="UP001418222"/>
    </source>
</evidence>
<sequence length="124" mass="13008">MLTVSPCSSAASPPGTMVYAAKAGGALWANGAACGRTYCVMCTGATNPSQPSPCTGQSSIYAIIQAQCSNCGATISLSKIGFKAIANPNAATTITIDYAQRHFYVENPKRVKITWMELCRAKIH</sequence>
<comment type="caution">
    <text evidence="2">The sequence shown here is derived from an EMBL/GenBank/DDBJ whole genome shotgun (WGS) entry which is preliminary data.</text>
</comment>
<dbReference type="AlphaFoldDB" id="A0AAP0B3B0"/>
<dbReference type="InterPro" id="IPR044206">
    <property type="entry name" value="EGC1/2"/>
</dbReference>
<dbReference type="InterPro" id="IPR007112">
    <property type="entry name" value="Expansin/allergen_DPBB_dom"/>
</dbReference>
<keyword evidence="3" id="KW-1185">Reference proteome</keyword>
<accession>A0AAP0B3B0</accession>
<dbReference type="PANTHER" id="PTHR47295:SF2">
    <property type="entry name" value="EG45-LIKE DOMAIN CONTAINING PROTEIN 1-RELATED"/>
    <property type="match status" value="1"/>
</dbReference>
<proteinExistence type="predicted"/>
<name>A0AAP0B3B0_9ASPA</name>
<dbReference type="CDD" id="cd22269">
    <property type="entry name" value="DPBB_EG45-like"/>
    <property type="match status" value="1"/>
</dbReference>
<dbReference type="PANTHER" id="PTHR47295">
    <property type="entry name" value="EG45-LIKE DOMAIN CONTAINING PROTEIN 1-RELATED"/>
    <property type="match status" value="1"/>
</dbReference>
<dbReference type="SUPFAM" id="SSF50685">
    <property type="entry name" value="Barwin-like endoglucanases"/>
    <property type="match status" value="1"/>
</dbReference>
<gene>
    <name evidence="2" type="ORF">KSP39_PZI018031</name>
</gene>
<dbReference type="Gene3D" id="2.40.40.10">
    <property type="entry name" value="RlpA-like domain"/>
    <property type="match status" value="1"/>
</dbReference>
<feature type="domain" description="Expansin-like EG45" evidence="1">
    <location>
        <begin position="21"/>
        <end position="98"/>
    </location>
</feature>
<dbReference type="EMBL" id="JBBWWQ010000016">
    <property type="protein sequence ID" value="KAK8925958.1"/>
    <property type="molecule type" value="Genomic_DNA"/>
</dbReference>
<dbReference type="Proteomes" id="UP001418222">
    <property type="component" value="Unassembled WGS sequence"/>
</dbReference>
<evidence type="ECO:0000313" key="2">
    <source>
        <dbReference type="EMBL" id="KAK8925958.1"/>
    </source>
</evidence>
<organism evidence="2 3">
    <name type="scientific">Platanthera zijinensis</name>
    <dbReference type="NCBI Taxonomy" id="2320716"/>
    <lineage>
        <taxon>Eukaryota</taxon>
        <taxon>Viridiplantae</taxon>
        <taxon>Streptophyta</taxon>
        <taxon>Embryophyta</taxon>
        <taxon>Tracheophyta</taxon>
        <taxon>Spermatophyta</taxon>
        <taxon>Magnoliopsida</taxon>
        <taxon>Liliopsida</taxon>
        <taxon>Asparagales</taxon>
        <taxon>Orchidaceae</taxon>
        <taxon>Orchidoideae</taxon>
        <taxon>Orchideae</taxon>
        <taxon>Orchidinae</taxon>
        <taxon>Platanthera</taxon>
    </lineage>
</organism>
<dbReference type="Pfam" id="PF03330">
    <property type="entry name" value="DPBB_1"/>
    <property type="match status" value="1"/>
</dbReference>
<dbReference type="GO" id="GO:0048046">
    <property type="term" value="C:apoplast"/>
    <property type="evidence" value="ECO:0007669"/>
    <property type="project" value="InterPro"/>
</dbReference>
<dbReference type="InterPro" id="IPR036908">
    <property type="entry name" value="RlpA-like_sf"/>
</dbReference>